<feature type="binding site" evidence="5">
    <location>
        <begin position="119"/>
        <end position="123"/>
    </location>
    <ligand>
        <name>S-adenosyl-L-methionine</name>
        <dbReference type="ChEBI" id="CHEBI:59789"/>
    </ligand>
</feature>
<comment type="function">
    <text evidence="5">Methylates the class 1 translation termination release factors RF1/PrfA and RF2/PrfB on the glutamine residue of the universally conserved GGQ motif.</text>
</comment>
<dbReference type="Pfam" id="PF05175">
    <property type="entry name" value="MTS"/>
    <property type="match status" value="1"/>
</dbReference>
<feature type="domain" description="Methyltransferase small" evidence="6">
    <location>
        <begin position="104"/>
        <end position="191"/>
    </location>
</feature>
<evidence type="ECO:0000256" key="5">
    <source>
        <dbReference type="HAMAP-Rule" id="MF_02126"/>
    </source>
</evidence>
<dbReference type="NCBIfam" id="TIGR00536">
    <property type="entry name" value="hemK_fam"/>
    <property type="match status" value="1"/>
</dbReference>
<keyword evidence="1 5" id="KW-0489">Methyltransferase</keyword>
<organism evidence="8 9">
    <name type="scientific">SAR86 cluster bacterium</name>
    <dbReference type="NCBI Taxonomy" id="2030880"/>
    <lineage>
        <taxon>Bacteria</taxon>
        <taxon>Pseudomonadati</taxon>
        <taxon>Pseudomonadota</taxon>
        <taxon>Gammaproteobacteria</taxon>
        <taxon>SAR86 cluster</taxon>
    </lineage>
</organism>
<dbReference type="InterPro" id="IPR050320">
    <property type="entry name" value="N5-glutamine_MTase"/>
</dbReference>
<dbReference type="GO" id="GO:0102559">
    <property type="term" value="F:peptide chain release factor N(5)-glutamine methyltransferase activity"/>
    <property type="evidence" value="ECO:0007669"/>
    <property type="project" value="UniProtKB-EC"/>
</dbReference>
<feature type="binding site" evidence="5">
    <location>
        <position position="185"/>
    </location>
    <ligand>
        <name>S-adenosyl-L-methionine</name>
        <dbReference type="ChEBI" id="CHEBI:59789"/>
    </ligand>
</feature>
<reference evidence="9" key="1">
    <citation type="submission" date="2017-08" db="EMBL/GenBank/DDBJ databases">
        <title>A dynamic microbial community with high functional redundancy inhabits the cold, oxic subseafloor aquifer.</title>
        <authorList>
            <person name="Tully B.J."/>
            <person name="Wheat C.G."/>
            <person name="Glazer B.T."/>
            <person name="Huber J.A."/>
        </authorList>
    </citation>
    <scope>NUCLEOTIDE SEQUENCE [LARGE SCALE GENOMIC DNA]</scope>
</reference>
<dbReference type="CDD" id="cd02440">
    <property type="entry name" value="AdoMet_MTases"/>
    <property type="match status" value="1"/>
</dbReference>
<evidence type="ECO:0000259" key="7">
    <source>
        <dbReference type="Pfam" id="PF17827"/>
    </source>
</evidence>
<keyword evidence="2 5" id="KW-0808">Transferase</keyword>
<accession>A0A2A4XER3</accession>
<dbReference type="Gene3D" id="3.40.50.150">
    <property type="entry name" value="Vaccinia Virus protein VP39"/>
    <property type="match status" value="1"/>
</dbReference>
<dbReference type="PANTHER" id="PTHR18895">
    <property type="entry name" value="HEMK METHYLTRANSFERASE"/>
    <property type="match status" value="1"/>
</dbReference>
<feature type="domain" description="Release factor glutamine methyltransferase N-terminal" evidence="7">
    <location>
        <begin position="12"/>
        <end position="74"/>
    </location>
</feature>
<keyword evidence="3 5" id="KW-0949">S-adenosyl-L-methionine</keyword>
<feature type="binding site" evidence="5">
    <location>
        <begin position="185"/>
        <end position="188"/>
    </location>
    <ligand>
        <name>substrate</name>
    </ligand>
</feature>
<comment type="similarity">
    <text evidence="5">Belongs to the protein N5-glutamine methyltransferase family. PrmC subfamily.</text>
</comment>
<dbReference type="SUPFAM" id="SSF53335">
    <property type="entry name" value="S-adenosyl-L-methionine-dependent methyltransferases"/>
    <property type="match status" value="1"/>
</dbReference>
<dbReference type="InterPro" id="IPR004556">
    <property type="entry name" value="HemK-like"/>
</dbReference>
<feature type="binding site" evidence="5">
    <location>
        <position position="170"/>
    </location>
    <ligand>
        <name>S-adenosyl-L-methionine</name>
        <dbReference type="ChEBI" id="CHEBI:59789"/>
    </ligand>
</feature>
<dbReference type="PANTHER" id="PTHR18895:SF74">
    <property type="entry name" value="MTRF1L RELEASE FACTOR GLUTAMINE METHYLTRANSFERASE"/>
    <property type="match status" value="1"/>
</dbReference>
<dbReference type="GO" id="GO:0032259">
    <property type="term" value="P:methylation"/>
    <property type="evidence" value="ECO:0007669"/>
    <property type="project" value="UniProtKB-KW"/>
</dbReference>
<sequence>MVTIKQALVQANTLQQISESWKLDAELLLADSIAQTREYLFTWPSQELTQSQLKKFDDYCCRRRTGEPIAYILGRQAFWDFELKVTPSVLIPRPETELLVETALELLDNFTAAAVLDLGTGSGAIALALAANNSRWAITAVDSSESALEVAQENAKLLQLSNIEFRETSWCDGLPADHFDLIAANPPYVELGDKHLSEGSLPFEPIAALVARENGLADIRAIAEQSRHCLKKNSWLLIEHGFQQKQAVEKILVDTGYVNIECVKDLAKLDRLTKAQWLN</sequence>
<evidence type="ECO:0000256" key="3">
    <source>
        <dbReference type="ARBA" id="ARBA00022691"/>
    </source>
</evidence>
<proteinExistence type="inferred from homology"/>
<dbReference type="NCBIfam" id="TIGR03534">
    <property type="entry name" value="RF_mod_PrmC"/>
    <property type="match status" value="1"/>
</dbReference>
<comment type="catalytic activity">
    <reaction evidence="4 5">
        <text>L-glutaminyl-[peptide chain release factor] + S-adenosyl-L-methionine = N(5)-methyl-L-glutaminyl-[peptide chain release factor] + S-adenosyl-L-homocysteine + H(+)</text>
        <dbReference type="Rhea" id="RHEA:42896"/>
        <dbReference type="Rhea" id="RHEA-COMP:10271"/>
        <dbReference type="Rhea" id="RHEA-COMP:10272"/>
        <dbReference type="ChEBI" id="CHEBI:15378"/>
        <dbReference type="ChEBI" id="CHEBI:30011"/>
        <dbReference type="ChEBI" id="CHEBI:57856"/>
        <dbReference type="ChEBI" id="CHEBI:59789"/>
        <dbReference type="ChEBI" id="CHEBI:61891"/>
        <dbReference type="EC" id="2.1.1.297"/>
    </reaction>
</comment>
<evidence type="ECO:0000256" key="4">
    <source>
        <dbReference type="ARBA" id="ARBA00048391"/>
    </source>
</evidence>
<feature type="binding site" evidence="5">
    <location>
        <position position="142"/>
    </location>
    <ligand>
        <name>S-adenosyl-L-methionine</name>
        <dbReference type="ChEBI" id="CHEBI:59789"/>
    </ligand>
</feature>
<dbReference type="GO" id="GO:0003676">
    <property type="term" value="F:nucleic acid binding"/>
    <property type="evidence" value="ECO:0007669"/>
    <property type="project" value="InterPro"/>
</dbReference>
<dbReference type="Gene3D" id="1.10.8.10">
    <property type="entry name" value="DNA helicase RuvA subunit, C-terminal domain"/>
    <property type="match status" value="1"/>
</dbReference>
<evidence type="ECO:0000259" key="6">
    <source>
        <dbReference type="Pfam" id="PF05175"/>
    </source>
</evidence>
<dbReference type="Pfam" id="PF17827">
    <property type="entry name" value="PrmC_N"/>
    <property type="match status" value="1"/>
</dbReference>
<evidence type="ECO:0000256" key="1">
    <source>
        <dbReference type="ARBA" id="ARBA00022603"/>
    </source>
</evidence>
<dbReference type="InterPro" id="IPR002052">
    <property type="entry name" value="DNA_methylase_N6_adenine_CS"/>
</dbReference>
<dbReference type="InterPro" id="IPR019874">
    <property type="entry name" value="RF_methyltr_PrmC"/>
</dbReference>
<evidence type="ECO:0000313" key="9">
    <source>
        <dbReference type="Proteomes" id="UP000218767"/>
    </source>
</evidence>
<name>A0A2A4XER3_9GAMM</name>
<dbReference type="EC" id="2.1.1.297" evidence="5"/>
<evidence type="ECO:0000256" key="2">
    <source>
        <dbReference type="ARBA" id="ARBA00022679"/>
    </source>
</evidence>
<dbReference type="PROSITE" id="PS00092">
    <property type="entry name" value="N6_MTASE"/>
    <property type="match status" value="1"/>
</dbReference>
<dbReference type="AlphaFoldDB" id="A0A2A4XER3"/>
<evidence type="ECO:0000313" key="8">
    <source>
        <dbReference type="EMBL" id="PCI80984.1"/>
    </source>
</evidence>
<dbReference type="FunFam" id="3.40.50.150:FF:000053">
    <property type="entry name" value="Release factor glutamine methyltransferase"/>
    <property type="match status" value="1"/>
</dbReference>
<dbReference type="Proteomes" id="UP000218767">
    <property type="component" value="Unassembled WGS sequence"/>
</dbReference>
<dbReference type="HAMAP" id="MF_02126">
    <property type="entry name" value="RF_methyltr_PrmC"/>
    <property type="match status" value="1"/>
</dbReference>
<dbReference type="EMBL" id="NVUL01000007">
    <property type="protein sequence ID" value="PCI80984.1"/>
    <property type="molecule type" value="Genomic_DNA"/>
</dbReference>
<dbReference type="InterPro" id="IPR007848">
    <property type="entry name" value="Small_mtfrase_dom"/>
</dbReference>
<dbReference type="InterPro" id="IPR029063">
    <property type="entry name" value="SAM-dependent_MTases_sf"/>
</dbReference>
<protein>
    <recommendedName>
        <fullName evidence="5">Release factor glutamine methyltransferase</fullName>
        <shortName evidence="5">RF MTase</shortName>
        <ecNumber evidence="5">2.1.1.297</ecNumber>
    </recommendedName>
    <alternativeName>
        <fullName evidence="5">N5-glutamine methyltransferase PrmC</fullName>
    </alternativeName>
    <alternativeName>
        <fullName evidence="5">Protein-(glutamine-N5) MTase PrmC</fullName>
    </alternativeName>
    <alternativeName>
        <fullName evidence="5">Protein-glutamine N-methyltransferase PrmC</fullName>
    </alternativeName>
</protein>
<comment type="caution">
    <text evidence="8">The sequence shown here is derived from an EMBL/GenBank/DDBJ whole genome shotgun (WGS) entry which is preliminary data.</text>
</comment>
<gene>
    <name evidence="5 8" type="primary">prmC</name>
    <name evidence="8" type="ORF">COB20_02495</name>
</gene>
<dbReference type="InterPro" id="IPR040758">
    <property type="entry name" value="PrmC_N"/>
</dbReference>